<keyword evidence="1" id="KW-0227">DNA damage</keyword>
<dbReference type="Gene3D" id="3.40.50.300">
    <property type="entry name" value="P-loop containing nucleotide triphosphate hydrolases"/>
    <property type="match status" value="1"/>
</dbReference>
<keyword evidence="4" id="KW-1185">Reference proteome</keyword>
<dbReference type="InterPro" id="IPR027417">
    <property type="entry name" value="P-loop_NTPase"/>
</dbReference>
<dbReference type="PANTHER" id="PTHR10492:SF101">
    <property type="entry name" value="ATP-DEPENDENT DNA HELICASE"/>
    <property type="match status" value="1"/>
</dbReference>
<dbReference type="GO" id="GO:0016787">
    <property type="term" value="F:hydrolase activity"/>
    <property type="evidence" value="ECO:0007669"/>
    <property type="project" value="UniProtKB-KW"/>
</dbReference>
<dbReference type="GeneID" id="107478650"/>
<keyword evidence="1" id="KW-0067">ATP-binding</keyword>
<dbReference type="GO" id="GO:0006281">
    <property type="term" value="P:DNA repair"/>
    <property type="evidence" value="ECO:0007669"/>
    <property type="project" value="UniProtKB-KW"/>
</dbReference>
<dbReference type="InterPro" id="IPR010285">
    <property type="entry name" value="DNA_helicase_pif1-like_DEAD"/>
</dbReference>
<dbReference type="SUPFAM" id="SSF52540">
    <property type="entry name" value="P-loop containing nucleoside triphosphate hydrolases"/>
    <property type="match status" value="1"/>
</dbReference>
<dbReference type="GO" id="GO:0000723">
    <property type="term" value="P:telomere maintenance"/>
    <property type="evidence" value="ECO:0007669"/>
    <property type="project" value="InterPro"/>
</dbReference>
<dbReference type="GO" id="GO:0005524">
    <property type="term" value="F:ATP binding"/>
    <property type="evidence" value="ECO:0007669"/>
    <property type="project" value="UniProtKB-KW"/>
</dbReference>
<keyword evidence="1" id="KW-0233">DNA recombination</keyword>
<comment type="catalytic activity">
    <reaction evidence="1">
        <text>ATP + H2O = ADP + phosphate + H(+)</text>
        <dbReference type="Rhea" id="RHEA:13065"/>
        <dbReference type="ChEBI" id="CHEBI:15377"/>
        <dbReference type="ChEBI" id="CHEBI:15378"/>
        <dbReference type="ChEBI" id="CHEBI:30616"/>
        <dbReference type="ChEBI" id="CHEBI:43474"/>
        <dbReference type="ChEBI" id="CHEBI:456216"/>
        <dbReference type="EC" id="5.6.2.3"/>
    </reaction>
</comment>
<feature type="domain" description="DNA helicase Pif1-like DEAD-box helicase" evidence="2">
    <location>
        <begin position="125"/>
        <end position="208"/>
    </location>
</feature>
<dbReference type="Pfam" id="PF05970">
    <property type="entry name" value="PIF1"/>
    <property type="match status" value="2"/>
</dbReference>
<comment type="similarity">
    <text evidence="1">Belongs to the helicase family.</text>
</comment>
<keyword evidence="1" id="KW-0234">DNA repair</keyword>
<dbReference type="GO" id="GO:0006310">
    <property type="term" value="P:DNA recombination"/>
    <property type="evidence" value="ECO:0007669"/>
    <property type="project" value="UniProtKB-KW"/>
</dbReference>
<evidence type="ECO:0000313" key="4">
    <source>
        <dbReference type="Proteomes" id="UP000515211"/>
    </source>
</evidence>
<keyword evidence="1" id="KW-0378">Hydrolase</keyword>
<feature type="domain" description="DNA helicase Pif1-like DEAD-box helicase" evidence="2">
    <location>
        <begin position="39"/>
        <end position="123"/>
    </location>
</feature>
<gene>
    <name evidence="5" type="primary">LOC107478650</name>
</gene>
<proteinExistence type="inferred from homology"/>
<sequence>MPFPNLVDSIEPPDTFFFHELNFNKTELASISVNLVSRLNRDQCVAYDTIFNAVSRDICDFFFVYGSGGTRKTFLWNALFTSIRSKGYIVLNVASSGIVALFLPNRRTAHSRFKVPLNVNQDSISLDKCFKDVLHFDHGYNPNTLFGGKVVVLGSEFRQILPVIPRGSREEIVLQLTKNMRLGCDPQDIHNVQLEKFADWLLQIGDGLFGDSIDGESVIRIPDNLLLNIESPGLHDLVLFVYPDILLHTSSVDYFKDMSILAPTLDIVTKVNNHVMSFIPGNERVYLSSDTLLNEDGHLESELYTMSIKSLNALNCSGIPQHRLVHKIGVPIMLLRNIDQSNGLCNGTRMQVRRLGDHVIECIILASRNIGEVVFIPRMNLGRTLSTIDMYLPRPVFTHGQLYVALSRVNSYSGLKVLFAFCLLKTVVTACKYAIVEYCHNGIPLFMLRSRCFYVSVLGTGLKTSRYRDKDVCSS</sequence>
<protein>
    <recommendedName>
        <fullName evidence="1">ATP-dependent DNA helicase</fullName>
        <ecNumber evidence="1">5.6.2.3</ecNumber>
    </recommendedName>
</protein>
<feature type="domain" description="DNA helicase Pif1-like 2B" evidence="3">
    <location>
        <begin position="311"/>
        <end position="355"/>
    </location>
</feature>
<dbReference type="EC" id="5.6.2.3" evidence="1"/>
<keyword evidence="1" id="KW-0347">Helicase</keyword>
<organism evidence="4 5">
    <name type="scientific">Arachis duranensis</name>
    <name type="common">Wild peanut</name>
    <dbReference type="NCBI Taxonomy" id="130453"/>
    <lineage>
        <taxon>Eukaryota</taxon>
        <taxon>Viridiplantae</taxon>
        <taxon>Streptophyta</taxon>
        <taxon>Embryophyta</taxon>
        <taxon>Tracheophyta</taxon>
        <taxon>Spermatophyta</taxon>
        <taxon>Magnoliopsida</taxon>
        <taxon>eudicotyledons</taxon>
        <taxon>Gunneridae</taxon>
        <taxon>Pentapetalae</taxon>
        <taxon>rosids</taxon>
        <taxon>fabids</taxon>
        <taxon>Fabales</taxon>
        <taxon>Fabaceae</taxon>
        <taxon>Papilionoideae</taxon>
        <taxon>50 kb inversion clade</taxon>
        <taxon>dalbergioids sensu lato</taxon>
        <taxon>Dalbergieae</taxon>
        <taxon>Pterocarpus clade</taxon>
        <taxon>Arachis</taxon>
    </lineage>
</organism>
<accession>A0A6P4CPJ8</accession>
<keyword evidence="1" id="KW-0547">Nucleotide-binding</keyword>
<dbReference type="AlphaFoldDB" id="A0A6P4CPJ8"/>
<dbReference type="InterPro" id="IPR049163">
    <property type="entry name" value="Pif1-like_2B_dom"/>
</dbReference>
<dbReference type="OrthoDB" id="1929541at2759"/>
<dbReference type="Proteomes" id="UP000515211">
    <property type="component" value="Chromosome 3"/>
</dbReference>
<evidence type="ECO:0000256" key="1">
    <source>
        <dbReference type="RuleBase" id="RU363044"/>
    </source>
</evidence>
<reference evidence="4" key="1">
    <citation type="journal article" date="2016" name="Nat. Genet.">
        <title>The genome sequences of Arachis duranensis and Arachis ipaensis, the diploid ancestors of cultivated peanut.</title>
        <authorList>
            <person name="Bertioli D.J."/>
            <person name="Cannon S.B."/>
            <person name="Froenicke L."/>
            <person name="Huang G."/>
            <person name="Farmer A.D."/>
            <person name="Cannon E.K."/>
            <person name="Liu X."/>
            <person name="Gao D."/>
            <person name="Clevenger J."/>
            <person name="Dash S."/>
            <person name="Ren L."/>
            <person name="Moretzsohn M.C."/>
            <person name="Shirasawa K."/>
            <person name="Huang W."/>
            <person name="Vidigal B."/>
            <person name="Abernathy B."/>
            <person name="Chu Y."/>
            <person name="Niederhuth C.E."/>
            <person name="Umale P."/>
            <person name="Araujo A.C."/>
            <person name="Kozik A."/>
            <person name="Kim K.D."/>
            <person name="Burow M.D."/>
            <person name="Varshney R.K."/>
            <person name="Wang X."/>
            <person name="Zhang X."/>
            <person name="Barkley N."/>
            <person name="Guimaraes P.M."/>
            <person name="Isobe S."/>
            <person name="Guo B."/>
            <person name="Liao B."/>
            <person name="Stalker H.T."/>
            <person name="Schmitz R.J."/>
            <person name="Scheffler B.E."/>
            <person name="Leal-Bertioli S.C."/>
            <person name="Xun X."/>
            <person name="Jackson S.A."/>
            <person name="Michelmore R."/>
            <person name="Ozias-Akins P."/>
        </authorList>
    </citation>
    <scope>NUCLEOTIDE SEQUENCE [LARGE SCALE GENOMIC DNA]</scope>
    <source>
        <strain evidence="4">cv. V14167</strain>
    </source>
</reference>
<evidence type="ECO:0000259" key="2">
    <source>
        <dbReference type="Pfam" id="PF05970"/>
    </source>
</evidence>
<name>A0A6P4CPJ8_ARADU</name>
<dbReference type="GO" id="GO:0043139">
    <property type="term" value="F:5'-3' DNA helicase activity"/>
    <property type="evidence" value="ECO:0007669"/>
    <property type="project" value="UniProtKB-EC"/>
</dbReference>
<evidence type="ECO:0000259" key="3">
    <source>
        <dbReference type="Pfam" id="PF21530"/>
    </source>
</evidence>
<comment type="cofactor">
    <cofactor evidence="1">
        <name>Mg(2+)</name>
        <dbReference type="ChEBI" id="CHEBI:18420"/>
    </cofactor>
</comment>
<dbReference type="KEGG" id="adu:107478650"/>
<dbReference type="Pfam" id="PF21530">
    <property type="entry name" value="Pif1_2B_dom"/>
    <property type="match status" value="1"/>
</dbReference>
<dbReference type="RefSeq" id="XP_015954271.1">
    <property type="nucleotide sequence ID" value="XM_016098785.1"/>
</dbReference>
<reference evidence="5" key="2">
    <citation type="submission" date="2025-08" db="UniProtKB">
        <authorList>
            <consortium name="RefSeq"/>
        </authorList>
    </citation>
    <scope>IDENTIFICATION</scope>
    <source>
        <tissue evidence="5">Whole plant</tissue>
    </source>
</reference>
<dbReference type="PANTHER" id="PTHR10492">
    <property type="match status" value="1"/>
</dbReference>
<evidence type="ECO:0000313" key="5">
    <source>
        <dbReference type="RefSeq" id="XP_015954271.1"/>
    </source>
</evidence>